<dbReference type="Gene3D" id="2.120.10.10">
    <property type="match status" value="1"/>
</dbReference>
<evidence type="ECO:0000313" key="2">
    <source>
        <dbReference type="EMBL" id="AKU09437.1"/>
    </source>
</evidence>
<evidence type="ECO:0000313" key="3">
    <source>
        <dbReference type="Proteomes" id="UP000066124"/>
    </source>
</evidence>
<dbReference type="GeneID" id="25247638"/>
<evidence type="ECO:0000256" key="1">
    <source>
        <dbReference type="SAM" id="MobiDB-lite"/>
    </source>
</evidence>
<sequence length="444" mass="47309">MSERDSIRQHSRRKYLAAVGAVGAAAVGSTGVIAGSGRDDEQTDVEGTLYSPPSDAPVPGSLYPRVTRLKHGSGKGGEKQLLATFEFYPSMSGGSEPYFPVYRSTDGGRTWSKFSEIHDTSGKGWGLRYQPTLFELPHAVGPWPAGTVLAAGNSIPILDDPEDVPEGEVGELGETSIDLYASTDRGASWEFVSTVVTGGKAVPYDGNSPVWEPELGLDDDGNLVCYFADERMGSDDDYNQLVAYKASEDGGRSWGDEQFVAAIPDETTRPGMPTVTPLPNGTYMMSYEVIGPDYLYGEVHVKTSPDGRDWGDPTDAGTLVSTADGRRFINGPYVTWTRAGGKDGTILVSGKQLVDGNRELAEGNGEVVLANSNLDGSGDWEAVDAPLSFETEGDLGGRAFVGWTTPLLPSRHGDELLQLTSVADGPNLCEISYGVQSLKLDDGT</sequence>
<keyword evidence="2" id="KW-0378">Hydrolase</keyword>
<geneLocation type="plasmid" evidence="2 3">
    <name>pHG1</name>
</geneLocation>
<dbReference type="EMBL" id="CP011948">
    <property type="protein sequence ID" value="AKU09437.1"/>
    <property type="molecule type" value="Genomic_DNA"/>
</dbReference>
<reference evidence="3" key="1">
    <citation type="journal article" date="2015" name="J. Biotechnol.">
        <title>Complete genome sequence of Haloferax gibbonsii strain ARA6, a potential producer of polyhydroxyalkanoates and halocins isolated from Araruama, Rio de Janeiro, Brasil.</title>
        <authorList>
            <person name="Pinto L.H."/>
            <person name="D'Alincourt Carvalho-Assef A.P."/>
            <person name="Vieira R.P."/>
            <person name="Clementino M.M."/>
            <person name="Albano R.M."/>
        </authorList>
    </citation>
    <scope>NUCLEOTIDE SEQUENCE [LARGE SCALE GENOMIC DNA]</scope>
    <source>
        <strain evidence="3">ARA6</strain>
        <plasmid evidence="3">Plasmid pHG1</plasmid>
    </source>
</reference>
<dbReference type="PANTHER" id="PTHR38792">
    <property type="entry name" value="BNR/ASP-BOX REPEAT DOMAIN PROTEIN (AFU_ORTHOLOGUE AFUA_7G06430)-RELATED"/>
    <property type="match status" value="1"/>
</dbReference>
<dbReference type="GO" id="GO:0016787">
    <property type="term" value="F:hydrolase activity"/>
    <property type="evidence" value="ECO:0007669"/>
    <property type="project" value="UniProtKB-KW"/>
</dbReference>
<gene>
    <name evidence="2" type="ORF">ABY42_16765</name>
</gene>
<dbReference type="SUPFAM" id="SSF50939">
    <property type="entry name" value="Sialidases"/>
    <property type="match status" value="1"/>
</dbReference>
<accession>A0A0K1IY27</accession>
<organism evidence="2 3">
    <name type="scientific">Haloferax gibbonsii</name>
    <dbReference type="NCBI Taxonomy" id="35746"/>
    <lineage>
        <taxon>Archaea</taxon>
        <taxon>Methanobacteriati</taxon>
        <taxon>Methanobacteriota</taxon>
        <taxon>Stenosarchaea group</taxon>
        <taxon>Halobacteria</taxon>
        <taxon>Halobacteriales</taxon>
        <taxon>Haloferacaceae</taxon>
        <taxon>Haloferax</taxon>
    </lineage>
</organism>
<proteinExistence type="predicted"/>
<dbReference type="Proteomes" id="UP000066124">
    <property type="component" value="Plasmid pHG1"/>
</dbReference>
<dbReference type="InterPro" id="IPR036278">
    <property type="entry name" value="Sialidase_sf"/>
</dbReference>
<dbReference type="KEGG" id="hgi:ABY42_16765"/>
<dbReference type="PATRIC" id="fig|35746.4.peg.3651"/>
<protein>
    <submittedName>
        <fullName evidence="2">Glycosyl hydrolase</fullName>
    </submittedName>
</protein>
<name>A0A0K1IY27_HALGI</name>
<dbReference type="AlphaFoldDB" id="A0A0K1IY27"/>
<dbReference type="PANTHER" id="PTHR38792:SF3">
    <property type="entry name" value="BNR_ASP-BOX REPEAT DOMAIN PROTEIN (AFU_ORTHOLOGUE AFUA_7G06430)-RELATED"/>
    <property type="match status" value="1"/>
</dbReference>
<feature type="region of interest" description="Disordered" evidence="1">
    <location>
        <begin position="30"/>
        <end position="57"/>
    </location>
</feature>
<keyword evidence="2" id="KW-0614">Plasmid</keyword>
<dbReference type="CDD" id="cd15482">
    <property type="entry name" value="Sialidase_non-viral"/>
    <property type="match status" value="1"/>
</dbReference>
<dbReference type="RefSeq" id="WP_050460182.1">
    <property type="nucleotide sequence ID" value="NZ_CP011948.1"/>
</dbReference>